<evidence type="ECO:0000256" key="8">
    <source>
        <dbReference type="ARBA" id="ARBA00023224"/>
    </source>
</evidence>
<dbReference type="Gene3D" id="1.10.287.950">
    <property type="entry name" value="Methyl-accepting chemotaxis protein"/>
    <property type="match status" value="1"/>
</dbReference>
<reference evidence="13 14" key="1">
    <citation type="submission" date="2019-01" db="EMBL/GenBank/DDBJ databases">
        <title>Zoogloea oleivorans genome sequencing and assembly.</title>
        <authorList>
            <person name="Tancsics A."/>
            <person name="Farkas M."/>
            <person name="Kriszt B."/>
            <person name="Maroti G."/>
            <person name="Horvath B."/>
        </authorList>
    </citation>
    <scope>NUCLEOTIDE SEQUENCE [LARGE SCALE GENOMIC DNA]</scope>
    <source>
        <strain evidence="13 14">Buc</strain>
    </source>
</reference>
<dbReference type="PANTHER" id="PTHR32089">
    <property type="entry name" value="METHYL-ACCEPTING CHEMOTAXIS PROTEIN MCPB"/>
    <property type="match status" value="1"/>
</dbReference>
<evidence type="ECO:0000256" key="1">
    <source>
        <dbReference type="ARBA" id="ARBA00004651"/>
    </source>
</evidence>
<keyword evidence="14" id="KW-1185">Reference proteome</keyword>
<dbReference type="AlphaFoldDB" id="A0A6C2D256"/>
<dbReference type="SMART" id="SM00283">
    <property type="entry name" value="MA"/>
    <property type="match status" value="1"/>
</dbReference>
<keyword evidence="10" id="KW-0175">Coiled coil</keyword>
<evidence type="ECO:0000256" key="11">
    <source>
        <dbReference type="SAM" id="Phobius"/>
    </source>
</evidence>
<organism evidence="13 14">
    <name type="scientific">Zoogloea oleivorans</name>
    <dbReference type="NCBI Taxonomy" id="1552750"/>
    <lineage>
        <taxon>Bacteria</taxon>
        <taxon>Pseudomonadati</taxon>
        <taxon>Pseudomonadota</taxon>
        <taxon>Betaproteobacteria</taxon>
        <taxon>Rhodocyclales</taxon>
        <taxon>Zoogloeaceae</taxon>
        <taxon>Zoogloea</taxon>
    </lineage>
</organism>
<keyword evidence="5 11" id="KW-0812">Transmembrane</keyword>
<comment type="subcellular location">
    <subcellularLocation>
        <location evidence="1">Cell membrane</location>
        <topology evidence="1">Multi-pass membrane protein</topology>
    </subcellularLocation>
</comment>
<keyword evidence="6 11" id="KW-1133">Transmembrane helix</keyword>
<name>A0A6C2D256_9RHOO</name>
<dbReference type="GO" id="GO:0007165">
    <property type="term" value="P:signal transduction"/>
    <property type="evidence" value="ECO:0007669"/>
    <property type="project" value="UniProtKB-KW"/>
</dbReference>
<evidence type="ECO:0000256" key="6">
    <source>
        <dbReference type="ARBA" id="ARBA00022989"/>
    </source>
</evidence>
<protein>
    <recommendedName>
        <fullName evidence="12">Methyl-accepting transducer domain-containing protein</fullName>
    </recommendedName>
</protein>
<evidence type="ECO:0000256" key="3">
    <source>
        <dbReference type="ARBA" id="ARBA00022481"/>
    </source>
</evidence>
<evidence type="ECO:0000259" key="12">
    <source>
        <dbReference type="PROSITE" id="PS50111"/>
    </source>
</evidence>
<dbReference type="SUPFAM" id="SSF58104">
    <property type="entry name" value="Methyl-accepting chemotaxis protein (MCP) signaling domain"/>
    <property type="match status" value="1"/>
</dbReference>
<keyword evidence="2" id="KW-1003">Cell membrane</keyword>
<keyword evidence="8 9" id="KW-0807">Transducer</keyword>
<dbReference type="GO" id="GO:0005886">
    <property type="term" value="C:plasma membrane"/>
    <property type="evidence" value="ECO:0007669"/>
    <property type="project" value="UniProtKB-SubCell"/>
</dbReference>
<feature type="transmembrane region" description="Helical" evidence="11">
    <location>
        <begin position="37"/>
        <end position="54"/>
    </location>
</feature>
<evidence type="ECO:0000256" key="10">
    <source>
        <dbReference type="SAM" id="Coils"/>
    </source>
</evidence>
<dbReference type="Pfam" id="PF00015">
    <property type="entry name" value="MCPsignal"/>
    <property type="match status" value="1"/>
</dbReference>
<evidence type="ECO:0000256" key="2">
    <source>
        <dbReference type="ARBA" id="ARBA00022475"/>
    </source>
</evidence>
<feature type="coiled-coil region" evidence="10">
    <location>
        <begin position="241"/>
        <end position="318"/>
    </location>
</feature>
<dbReference type="Proteomes" id="UP000389128">
    <property type="component" value="Unassembled WGS sequence"/>
</dbReference>
<evidence type="ECO:0000256" key="4">
    <source>
        <dbReference type="ARBA" id="ARBA00022500"/>
    </source>
</evidence>
<evidence type="ECO:0000256" key="9">
    <source>
        <dbReference type="PROSITE-ProRule" id="PRU00284"/>
    </source>
</evidence>
<accession>A0A6C2D256</accession>
<evidence type="ECO:0000313" key="14">
    <source>
        <dbReference type="Proteomes" id="UP000389128"/>
    </source>
</evidence>
<dbReference type="OrthoDB" id="9179001at2"/>
<feature type="domain" description="Methyl-accepting transducer" evidence="12">
    <location>
        <begin position="161"/>
        <end position="320"/>
    </location>
</feature>
<evidence type="ECO:0000256" key="5">
    <source>
        <dbReference type="ARBA" id="ARBA00022692"/>
    </source>
</evidence>
<proteinExistence type="predicted"/>
<dbReference type="GO" id="GO:0006935">
    <property type="term" value="P:chemotaxis"/>
    <property type="evidence" value="ECO:0007669"/>
    <property type="project" value="UniProtKB-KW"/>
</dbReference>
<dbReference type="EMBL" id="SDKK01000005">
    <property type="protein sequence ID" value="TYC60111.1"/>
    <property type="molecule type" value="Genomic_DNA"/>
</dbReference>
<evidence type="ECO:0000256" key="7">
    <source>
        <dbReference type="ARBA" id="ARBA00023136"/>
    </source>
</evidence>
<gene>
    <name evidence="13" type="ORF">ETQ85_06265</name>
</gene>
<evidence type="ECO:0000313" key="13">
    <source>
        <dbReference type="EMBL" id="TYC60111.1"/>
    </source>
</evidence>
<dbReference type="InterPro" id="IPR004089">
    <property type="entry name" value="MCPsignal_dom"/>
</dbReference>
<keyword evidence="7 11" id="KW-0472">Membrane</keyword>
<sequence>MHASTLRADDVAIFSGIALSIASIASAALGGPGWLDYVLSGGTIVALLAATLISHKARARARQKQQAQRQRIDDSVREYDALCHQIAGNSETQYLRLRESLGQMQDVFSSAASELNRSFTGNATSHSAARNDSLRHLADELLALSAAHDQAAQSTSLERFATETRDAIHGFVTTVQQLKGSGTDIASRFATMRDKVDAVTRLMTEVNQINSQTELLALNAAIEAARAGEAGRGFAVVADEVRKLAQRTEKFSDQIDALLREIHAAIDDVGVAVDVSGSTDISQAEASEASVAAMSQEMRELTARATEQSRRINEISESIHGRVMQGVVSMQFEDIVSQVLDKLHQHTDFMSRYAHGFFDAHRDVEERDGVARIQRRNTTLGHLLKDSERSEQEIRFESIQQTGSSTGEVDLF</sequence>
<feature type="transmembrane region" description="Helical" evidence="11">
    <location>
        <begin position="12"/>
        <end position="31"/>
    </location>
</feature>
<keyword evidence="4" id="KW-0145">Chemotaxis</keyword>
<dbReference type="RefSeq" id="WP_148578200.1">
    <property type="nucleotide sequence ID" value="NZ_SDKK01000005.1"/>
</dbReference>
<dbReference type="PANTHER" id="PTHR32089:SF39">
    <property type="entry name" value="METHYL-ACCEPTING CHEMOTAXIS PROTEIN HLYB"/>
    <property type="match status" value="1"/>
</dbReference>
<dbReference type="PROSITE" id="PS50111">
    <property type="entry name" value="CHEMOTAXIS_TRANSDUC_2"/>
    <property type="match status" value="1"/>
</dbReference>
<comment type="caution">
    <text evidence="13">The sequence shown here is derived from an EMBL/GenBank/DDBJ whole genome shotgun (WGS) entry which is preliminary data.</text>
</comment>
<keyword evidence="3" id="KW-0488">Methylation</keyword>